<evidence type="ECO:0000256" key="1">
    <source>
        <dbReference type="ARBA" id="ARBA00022614"/>
    </source>
</evidence>
<evidence type="ECO:0000313" key="6">
    <source>
        <dbReference type="EMBL" id="CAA2626203.1"/>
    </source>
</evidence>
<feature type="domain" description="Leucine-rich repeat-containing N-terminal plant-type" evidence="5">
    <location>
        <begin position="26"/>
        <end position="64"/>
    </location>
</feature>
<dbReference type="EMBL" id="LR743596">
    <property type="protein sequence ID" value="CAA2626203.1"/>
    <property type="molecule type" value="Genomic_DNA"/>
</dbReference>
<reference evidence="6 7" key="1">
    <citation type="submission" date="2019-12" db="EMBL/GenBank/DDBJ databases">
        <authorList>
            <person name="Scholz U."/>
            <person name="Mascher M."/>
            <person name="Fiebig A."/>
        </authorList>
    </citation>
    <scope>NUCLEOTIDE SEQUENCE</scope>
</reference>
<dbReference type="Pfam" id="PF08263">
    <property type="entry name" value="LRRNT_2"/>
    <property type="match status" value="1"/>
</dbReference>
<proteinExistence type="predicted"/>
<dbReference type="PANTHER" id="PTHR48007">
    <property type="entry name" value="LEUCINE-RICH REPEAT RECEPTOR-LIKE PROTEIN KINASE PXC1"/>
    <property type="match status" value="1"/>
</dbReference>
<feature type="chain" id="PRO_5029810582" description="Leucine-rich repeat-containing N-terminal plant-type domain-containing protein" evidence="4">
    <location>
        <begin position="24"/>
        <end position="115"/>
    </location>
</feature>
<evidence type="ECO:0000256" key="2">
    <source>
        <dbReference type="ARBA" id="ARBA00022737"/>
    </source>
</evidence>
<dbReference type="InterPro" id="IPR046959">
    <property type="entry name" value="PRK1-6/SRF4-like"/>
</dbReference>
<name>A0A7I8J604_SPIIN</name>
<protein>
    <recommendedName>
        <fullName evidence="5">Leucine-rich repeat-containing N-terminal plant-type domain-containing protein</fullName>
    </recommendedName>
</protein>
<keyword evidence="7" id="KW-1185">Reference proteome</keyword>
<dbReference type="Gene3D" id="3.80.10.10">
    <property type="entry name" value="Ribonuclease Inhibitor"/>
    <property type="match status" value="1"/>
</dbReference>
<evidence type="ECO:0000256" key="4">
    <source>
        <dbReference type="SAM" id="SignalP"/>
    </source>
</evidence>
<dbReference type="PANTHER" id="PTHR48007:SF4">
    <property type="entry name" value="LEUCINE-RICH REPEAT RECEPTOR-LIKE PROTEIN KINASE PXC1"/>
    <property type="match status" value="1"/>
</dbReference>
<dbReference type="EMBL" id="CACRZD030000009">
    <property type="protein sequence ID" value="CAA6665521.1"/>
    <property type="molecule type" value="Genomic_DNA"/>
</dbReference>
<gene>
    <name evidence="6" type="ORF">SI7747_09011910</name>
</gene>
<organism evidence="6">
    <name type="scientific">Spirodela intermedia</name>
    <name type="common">Intermediate duckweed</name>
    <dbReference type="NCBI Taxonomy" id="51605"/>
    <lineage>
        <taxon>Eukaryota</taxon>
        <taxon>Viridiplantae</taxon>
        <taxon>Streptophyta</taxon>
        <taxon>Embryophyta</taxon>
        <taxon>Tracheophyta</taxon>
        <taxon>Spermatophyta</taxon>
        <taxon>Magnoliopsida</taxon>
        <taxon>Liliopsida</taxon>
        <taxon>Araceae</taxon>
        <taxon>Lemnoideae</taxon>
        <taxon>Spirodela</taxon>
    </lineage>
</organism>
<keyword evidence="2" id="KW-0677">Repeat</keyword>
<evidence type="ECO:0000256" key="3">
    <source>
        <dbReference type="SAM" id="MobiDB-lite"/>
    </source>
</evidence>
<keyword evidence="4" id="KW-0732">Signal</keyword>
<feature type="region of interest" description="Disordered" evidence="3">
    <location>
        <begin position="94"/>
        <end position="115"/>
    </location>
</feature>
<dbReference type="InterPro" id="IPR032675">
    <property type="entry name" value="LRR_dom_sf"/>
</dbReference>
<dbReference type="Proteomes" id="UP001189122">
    <property type="component" value="Unassembled WGS sequence"/>
</dbReference>
<sequence length="115" mass="11931">MIPGTMLLFLFSVLCAILAVALGDLPADSGVLLLLKHGLTDSEDLLRDWSADGDPCRWKGVACSSEGDRVVGLNLSDSGLLGTIPRNLGGFSLSRASTSLRTPSPGPSARAGHAR</sequence>
<dbReference type="AlphaFoldDB" id="A0A7I8J604"/>
<accession>A0A7I8J604</accession>
<evidence type="ECO:0000313" key="7">
    <source>
        <dbReference type="Proteomes" id="UP001189122"/>
    </source>
</evidence>
<evidence type="ECO:0000259" key="5">
    <source>
        <dbReference type="Pfam" id="PF08263"/>
    </source>
</evidence>
<keyword evidence="1" id="KW-0433">Leucine-rich repeat</keyword>
<dbReference type="InterPro" id="IPR013210">
    <property type="entry name" value="LRR_N_plant-typ"/>
</dbReference>
<feature type="signal peptide" evidence="4">
    <location>
        <begin position="1"/>
        <end position="23"/>
    </location>
</feature>